<evidence type="ECO:0000313" key="2">
    <source>
        <dbReference type="EMBL" id="KAF5827352.1"/>
    </source>
</evidence>
<sequence>MRATLCAVLALACSTIGCTIAASQTDETGSDPAQPRGKRKGSERYFHPETFAFHNLAYDVHFADELFILSQEPRVLAVDCSTPGELLISVSDVAAATSWKPGTLLVGDKALGCMQDNKVTPFYRRVESIEFADKESTQPGSRSILVEASQVGFEHCFKFADINFRSIPVGHSEHPIFPNKDSLAHNNQSSTDHRRQLLSLYSSTMVSNGEIVQETC</sequence>
<dbReference type="EMBL" id="MU070523">
    <property type="protein sequence ID" value="KAF5827352.1"/>
    <property type="molecule type" value="Genomic_DNA"/>
</dbReference>
<dbReference type="PROSITE" id="PS51257">
    <property type="entry name" value="PROKAR_LIPOPROTEIN"/>
    <property type="match status" value="1"/>
</dbReference>
<feature type="chain" id="PRO_5047126852" description="Encoded protein" evidence="1">
    <location>
        <begin position="22"/>
        <end position="216"/>
    </location>
</feature>
<organism evidence="2 3">
    <name type="scientific">Dunaliella salina</name>
    <name type="common">Green alga</name>
    <name type="synonym">Protococcus salinus</name>
    <dbReference type="NCBI Taxonomy" id="3046"/>
    <lineage>
        <taxon>Eukaryota</taxon>
        <taxon>Viridiplantae</taxon>
        <taxon>Chlorophyta</taxon>
        <taxon>core chlorophytes</taxon>
        <taxon>Chlorophyceae</taxon>
        <taxon>CS clade</taxon>
        <taxon>Chlamydomonadales</taxon>
        <taxon>Dunaliellaceae</taxon>
        <taxon>Dunaliella</taxon>
    </lineage>
</organism>
<evidence type="ECO:0000313" key="3">
    <source>
        <dbReference type="Proteomes" id="UP000815325"/>
    </source>
</evidence>
<keyword evidence="3" id="KW-1185">Reference proteome</keyword>
<accession>A0ABQ7FYD1</accession>
<evidence type="ECO:0008006" key="4">
    <source>
        <dbReference type="Google" id="ProtNLM"/>
    </source>
</evidence>
<keyword evidence="1" id="KW-0732">Signal</keyword>
<dbReference type="Proteomes" id="UP000815325">
    <property type="component" value="Unassembled WGS sequence"/>
</dbReference>
<proteinExistence type="predicted"/>
<protein>
    <recommendedName>
        <fullName evidence="4">Encoded protein</fullName>
    </recommendedName>
</protein>
<gene>
    <name evidence="2" type="ORF">DUNSADRAFT_803</name>
</gene>
<evidence type="ECO:0000256" key="1">
    <source>
        <dbReference type="SAM" id="SignalP"/>
    </source>
</evidence>
<comment type="caution">
    <text evidence="2">The sequence shown here is derived from an EMBL/GenBank/DDBJ whole genome shotgun (WGS) entry which is preliminary data.</text>
</comment>
<name>A0ABQ7FYD1_DUNSA</name>
<feature type="signal peptide" evidence="1">
    <location>
        <begin position="1"/>
        <end position="21"/>
    </location>
</feature>
<reference evidence="2" key="1">
    <citation type="submission" date="2017-08" db="EMBL/GenBank/DDBJ databases">
        <authorList>
            <person name="Polle J.E."/>
            <person name="Barry K."/>
            <person name="Cushman J."/>
            <person name="Schmutz J."/>
            <person name="Tran D."/>
            <person name="Hathwaick L.T."/>
            <person name="Yim W.C."/>
            <person name="Jenkins J."/>
            <person name="Mckie-Krisberg Z.M."/>
            <person name="Prochnik S."/>
            <person name="Lindquist E."/>
            <person name="Dockter R.B."/>
            <person name="Adam C."/>
            <person name="Molina H."/>
            <person name="Bunkerborg J."/>
            <person name="Jin E."/>
            <person name="Buchheim M."/>
            <person name="Magnuson J."/>
        </authorList>
    </citation>
    <scope>NUCLEOTIDE SEQUENCE</scope>
    <source>
        <strain evidence="2">CCAP 19/18</strain>
    </source>
</reference>